<gene>
    <name evidence="10" type="ORF">QG37_03606</name>
</gene>
<dbReference type="Gene3D" id="3.40.630.30">
    <property type="match status" value="1"/>
</dbReference>
<comment type="pathway">
    <text evidence="1 8">Nucleotide-sugar biosynthesis; UDP-N-acetyl-alpha-D-glucosamine biosynthesis; N-acetyl-alpha-D-glucosamine 1-phosphate from alpha-D-glucosamine 6-phosphate (route I): step 1/2.</text>
</comment>
<dbReference type="UniPathway" id="UPA00113">
    <property type="reaction ID" value="UER00529"/>
</dbReference>
<name>A0A0L0NZP7_CANAR</name>
<evidence type="ECO:0000256" key="7">
    <source>
        <dbReference type="ARBA" id="ARBA00069869"/>
    </source>
</evidence>
<feature type="domain" description="N-acetyltransferase" evidence="9">
    <location>
        <begin position="7"/>
        <end position="149"/>
    </location>
</feature>
<dbReference type="Pfam" id="PF00583">
    <property type="entry name" value="Acetyltransf_1"/>
    <property type="match status" value="1"/>
</dbReference>
<keyword evidence="4 8" id="KW-0808">Transferase</keyword>
<evidence type="ECO:0000256" key="1">
    <source>
        <dbReference type="ARBA" id="ARBA00004832"/>
    </source>
</evidence>
<evidence type="ECO:0000256" key="4">
    <source>
        <dbReference type="ARBA" id="ARBA00022679"/>
    </source>
</evidence>
<dbReference type="Proteomes" id="UP000037122">
    <property type="component" value="Unassembled WGS sequence"/>
</dbReference>
<dbReference type="GO" id="GO:0004343">
    <property type="term" value="F:glucosamine 6-phosphate N-acetyltransferase activity"/>
    <property type="evidence" value="ECO:0007669"/>
    <property type="project" value="UniProtKB-UniRule"/>
</dbReference>
<dbReference type="SUPFAM" id="SSF55729">
    <property type="entry name" value="Acyl-CoA N-acyltransferases (Nat)"/>
    <property type="match status" value="1"/>
</dbReference>
<dbReference type="VEuPathDB" id="FungiDB:CJJ07_004476"/>
<dbReference type="VEuPathDB" id="FungiDB:CJI96_0004115"/>
<organism evidence="10 11">
    <name type="scientific">Candidozyma auris</name>
    <name type="common">Yeast</name>
    <name type="synonym">Candida auris</name>
    <dbReference type="NCBI Taxonomy" id="498019"/>
    <lineage>
        <taxon>Eukaryota</taxon>
        <taxon>Fungi</taxon>
        <taxon>Dikarya</taxon>
        <taxon>Ascomycota</taxon>
        <taxon>Saccharomycotina</taxon>
        <taxon>Pichiomycetes</taxon>
        <taxon>Metschnikowiaceae</taxon>
        <taxon>Candidozyma</taxon>
    </lineage>
</organism>
<protein>
    <recommendedName>
        <fullName evidence="7 8">Glucosamine 6-phosphate N-acetyltransferase</fullName>
        <ecNumber evidence="3 8">2.3.1.4</ecNumber>
    </recommendedName>
</protein>
<dbReference type="FunFam" id="3.40.630.30:FF:000136">
    <property type="entry name" value="Glucosamine 6-phosphate N-acetyltransferase"/>
    <property type="match status" value="1"/>
</dbReference>
<dbReference type="AlphaFoldDB" id="A0A0L0NZP7"/>
<evidence type="ECO:0000256" key="6">
    <source>
        <dbReference type="ARBA" id="ARBA00048964"/>
    </source>
</evidence>
<proteinExistence type="inferred from homology"/>
<evidence type="ECO:0000256" key="8">
    <source>
        <dbReference type="RuleBase" id="RU365086"/>
    </source>
</evidence>
<dbReference type="EMBL" id="LGST01000023">
    <property type="protein sequence ID" value="KND99469.1"/>
    <property type="molecule type" value="Genomic_DNA"/>
</dbReference>
<dbReference type="EC" id="2.3.1.4" evidence="3 8"/>
<dbReference type="VEuPathDB" id="FungiDB:B9J08_005328"/>
<accession>A0A0L0NZP7</accession>
<dbReference type="CDD" id="cd04301">
    <property type="entry name" value="NAT_SF"/>
    <property type="match status" value="1"/>
</dbReference>
<dbReference type="GO" id="GO:0006048">
    <property type="term" value="P:UDP-N-acetylglucosamine biosynthetic process"/>
    <property type="evidence" value="ECO:0007669"/>
    <property type="project" value="UniProtKB-UniRule"/>
</dbReference>
<dbReference type="VEuPathDB" id="FungiDB:CJJ09_004029"/>
<dbReference type="VEuPathDB" id="FungiDB:QG37_03606"/>
<dbReference type="PANTHER" id="PTHR13355">
    <property type="entry name" value="GLUCOSAMINE 6-PHOSPHATE N-ACETYLTRANSFERASE"/>
    <property type="match status" value="1"/>
</dbReference>
<dbReference type="PANTHER" id="PTHR13355:SF11">
    <property type="entry name" value="GLUCOSAMINE 6-PHOSPHATE N-ACETYLTRANSFERASE"/>
    <property type="match status" value="1"/>
</dbReference>
<dbReference type="InterPro" id="IPR039143">
    <property type="entry name" value="GNPNAT1-like"/>
</dbReference>
<reference evidence="11" key="1">
    <citation type="journal article" date="2015" name="BMC Genomics">
        <title>Draft genome of a commonly misdiagnosed multidrug resistant pathogen Candida auris.</title>
        <authorList>
            <person name="Chatterjee S."/>
            <person name="Alampalli S.V."/>
            <person name="Nageshan R.K."/>
            <person name="Chettiar S.T."/>
            <person name="Joshi S."/>
            <person name="Tatu U.S."/>
        </authorList>
    </citation>
    <scope>NUCLEOTIDE SEQUENCE [LARGE SCALE GENOMIC DNA]</scope>
    <source>
        <strain evidence="11">6684</strain>
    </source>
</reference>
<evidence type="ECO:0000256" key="2">
    <source>
        <dbReference type="ARBA" id="ARBA00006048"/>
    </source>
</evidence>
<evidence type="ECO:0000256" key="5">
    <source>
        <dbReference type="ARBA" id="ARBA00023315"/>
    </source>
</evidence>
<comment type="caution">
    <text evidence="10">The sequence shown here is derived from an EMBL/GenBank/DDBJ whole genome shotgun (WGS) entry which is preliminary data.</text>
</comment>
<dbReference type="VEuPathDB" id="FungiDB:CJI97_005411"/>
<evidence type="ECO:0000256" key="3">
    <source>
        <dbReference type="ARBA" id="ARBA00012703"/>
    </source>
</evidence>
<dbReference type="InterPro" id="IPR016181">
    <property type="entry name" value="Acyl_CoA_acyltransferase"/>
</dbReference>
<evidence type="ECO:0000259" key="9">
    <source>
        <dbReference type="PROSITE" id="PS51186"/>
    </source>
</evidence>
<comment type="catalytic activity">
    <reaction evidence="6 8">
        <text>D-glucosamine 6-phosphate + acetyl-CoA = N-acetyl-D-glucosamine 6-phosphate + CoA + H(+)</text>
        <dbReference type="Rhea" id="RHEA:10292"/>
        <dbReference type="ChEBI" id="CHEBI:15378"/>
        <dbReference type="ChEBI" id="CHEBI:57287"/>
        <dbReference type="ChEBI" id="CHEBI:57288"/>
        <dbReference type="ChEBI" id="CHEBI:57513"/>
        <dbReference type="ChEBI" id="CHEBI:58725"/>
        <dbReference type="EC" id="2.3.1.4"/>
    </reaction>
</comment>
<sequence>MPLPKGYTVRAPAAKDHLKYTETLKVLTKVGDITPEQFQDVVYTWEKNPEIYFPRVIVDESDTVVATGMLVVEQKIIHACGKVGHIEDIAVSKLEQGKRLGDHMISMLTEIAKEQGCYKVILDCSPENVGFYEKCGYQGAGIEMAHRFD</sequence>
<evidence type="ECO:0000313" key="11">
    <source>
        <dbReference type="Proteomes" id="UP000037122"/>
    </source>
</evidence>
<evidence type="ECO:0000313" key="10">
    <source>
        <dbReference type="EMBL" id="KND99469.1"/>
    </source>
</evidence>
<dbReference type="PROSITE" id="PS51186">
    <property type="entry name" value="GNAT"/>
    <property type="match status" value="1"/>
</dbReference>
<keyword evidence="5 8" id="KW-0012">Acyltransferase</keyword>
<comment type="similarity">
    <text evidence="2 8">Belongs to the acetyltransferase family. GNA1 subfamily.</text>
</comment>
<dbReference type="InterPro" id="IPR000182">
    <property type="entry name" value="GNAT_dom"/>
</dbReference>